<dbReference type="Proteomes" id="UP000289738">
    <property type="component" value="Chromosome A10"/>
</dbReference>
<feature type="transmembrane region" description="Helical" evidence="6">
    <location>
        <begin position="304"/>
        <end position="323"/>
    </location>
</feature>
<feature type="transmembrane region" description="Helical" evidence="6">
    <location>
        <begin position="171"/>
        <end position="196"/>
    </location>
</feature>
<reference evidence="8 9" key="1">
    <citation type="submission" date="2019-01" db="EMBL/GenBank/DDBJ databases">
        <title>Sequencing of cultivated peanut Arachis hypogaea provides insights into genome evolution and oil improvement.</title>
        <authorList>
            <person name="Chen X."/>
        </authorList>
    </citation>
    <scope>NUCLEOTIDE SEQUENCE [LARGE SCALE GENOMIC DNA]</scope>
    <source>
        <strain evidence="9">cv. Fuhuasheng</strain>
        <tissue evidence="8">Leaves</tissue>
    </source>
</reference>
<dbReference type="GO" id="GO:0022857">
    <property type="term" value="F:transmembrane transporter activity"/>
    <property type="evidence" value="ECO:0007669"/>
    <property type="project" value="InterPro"/>
</dbReference>
<dbReference type="PANTHER" id="PTHR31218">
    <property type="entry name" value="WAT1-RELATED PROTEIN"/>
    <property type="match status" value="1"/>
</dbReference>
<keyword evidence="9" id="KW-1185">Reference proteome</keyword>
<evidence type="ECO:0000256" key="1">
    <source>
        <dbReference type="ARBA" id="ARBA00004141"/>
    </source>
</evidence>
<dbReference type="InterPro" id="IPR037185">
    <property type="entry name" value="EmrE-like"/>
</dbReference>
<comment type="similarity">
    <text evidence="2 6">Belongs to the drug/metabolite transporter (DMT) superfamily. Plant drug/metabolite exporter (P-DME) (TC 2.A.7.4) family.</text>
</comment>
<evidence type="ECO:0000313" key="9">
    <source>
        <dbReference type="Proteomes" id="UP000289738"/>
    </source>
</evidence>
<keyword evidence="5 6" id="KW-0472">Membrane</keyword>
<dbReference type="STRING" id="3818.A0A445B5F0"/>
<organism evidence="8 9">
    <name type="scientific">Arachis hypogaea</name>
    <name type="common">Peanut</name>
    <dbReference type="NCBI Taxonomy" id="3818"/>
    <lineage>
        <taxon>Eukaryota</taxon>
        <taxon>Viridiplantae</taxon>
        <taxon>Streptophyta</taxon>
        <taxon>Embryophyta</taxon>
        <taxon>Tracheophyta</taxon>
        <taxon>Spermatophyta</taxon>
        <taxon>Magnoliopsida</taxon>
        <taxon>eudicotyledons</taxon>
        <taxon>Gunneridae</taxon>
        <taxon>Pentapetalae</taxon>
        <taxon>rosids</taxon>
        <taxon>fabids</taxon>
        <taxon>Fabales</taxon>
        <taxon>Fabaceae</taxon>
        <taxon>Papilionoideae</taxon>
        <taxon>50 kb inversion clade</taxon>
        <taxon>dalbergioids sensu lato</taxon>
        <taxon>Dalbergieae</taxon>
        <taxon>Pterocarpus clade</taxon>
        <taxon>Arachis</taxon>
    </lineage>
</organism>
<evidence type="ECO:0000256" key="3">
    <source>
        <dbReference type="ARBA" id="ARBA00022692"/>
    </source>
</evidence>
<dbReference type="InterPro" id="IPR000620">
    <property type="entry name" value="EamA_dom"/>
</dbReference>
<feature type="transmembrane region" description="Helical" evidence="6">
    <location>
        <begin position="129"/>
        <end position="151"/>
    </location>
</feature>
<keyword evidence="4 6" id="KW-1133">Transmembrane helix</keyword>
<evidence type="ECO:0000256" key="2">
    <source>
        <dbReference type="ARBA" id="ARBA00007635"/>
    </source>
</evidence>
<sequence length="362" mass="40000">MGEVKPYLAVVLMQFIYSVMTLLTKAVFNQGMNSSVFIFYRQMLGTVILVPLAFIFERKSAVPLSFMTFLKIFMFSFIGLTLTLNVYSIALVYTSATLGAAFVNCLPASTFFLAVILRMEKVNIKTESGIAKIASVLLCIGGVVILALYKGPHLVSGHHHTQHLSSRGQKWILGSLLFFLAVITWSFWLVIQVLPTHLALLCYTNKAQFLKSYPSKLYFTSLQCMSSAIQSFLLLKEIFSNGSWVGMRLLAVVYTGILVNGVVYYLQAWVIEKRGPVFSIIWNPLSFVMSTSGSILLLGEPLCLGSVVGGIMLVLSLYSVLWGKGKEGVNHQKSLPVKAPKECGDTKITEASDAQPHPQQQI</sequence>
<feature type="transmembrane region" description="Helical" evidence="6">
    <location>
        <begin position="7"/>
        <end position="28"/>
    </location>
</feature>
<comment type="subcellular location">
    <subcellularLocation>
        <location evidence="1 6">Membrane</location>
        <topology evidence="1 6">Multi-pass membrane protein</topology>
    </subcellularLocation>
</comment>
<evidence type="ECO:0000256" key="4">
    <source>
        <dbReference type="ARBA" id="ARBA00022989"/>
    </source>
</evidence>
<name>A0A445B5F0_ARAHY</name>
<keyword evidence="3 6" id="KW-0812">Transmembrane</keyword>
<feature type="domain" description="EamA" evidence="7">
    <location>
        <begin position="7"/>
        <end position="145"/>
    </location>
</feature>
<accession>A0A445B5F0</accession>
<feature type="transmembrane region" description="Helical" evidence="6">
    <location>
        <begin position="34"/>
        <end position="56"/>
    </location>
</feature>
<feature type="transmembrane region" description="Helical" evidence="6">
    <location>
        <begin position="247"/>
        <end position="266"/>
    </location>
</feature>
<gene>
    <name evidence="8" type="ORF">Ahy_A10g048566</name>
</gene>
<evidence type="ECO:0000259" key="7">
    <source>
        <dbReference type="Pfam" id="PF00892"/>
    </source>
</evidence>
<proteinExistence type="inferred from homology"/>
<feature type="transmembrane region" description="Helical" evidence="6">
    <location>
        <begin position="96"/>
        <end position="117"/>
    </location>
</feature>
<comment type="caution">
    <text evidence="8">The sequence shown here is derived from an EMBL/GenBank/DDBJ whole genome shotgun (WGS) entry which is preliminary data.</text>
</comment>
<dbReference type="Pfam" id="PF00892">
    <property type="entry name" value="EamA"/>
    <property type="match status" value="1"/>
</dbReference>
<evidence type="ECO:0000256" key="6">
    <source>
        <dbReference type="RuleBase" id="RU363077"/>
    </source>
</evidence>
<feature type="transmembrane region" description="Helical" evidence="6">
    <location>
        <begin position="217"/>
        <end position="235"/>
    </location>
</feature>
<dbReference type="InterPro" id="IPR030184">
    <property type="entry name" value="WAT1-related"/>
</dbReference>
<evidence type="ECO:0000313" key="8">
    <source>
        <dbReference type="EMBL" id="RYR33898.1"/>
    </source>
</evidence>
<dbReference type="SUPFAM" id="SSF103481">
    <property type="entry name" value="Multidrug resistance efflux transporter EmrE"/>
    <property type="match status" value="2"/>
</dbReference>
<feature type="transmembrane region" description="Helical" evidence="6">
    <location>
        <begin position="278"/>
        <end position="298"/>
    </location>
</feature>
<protein>
    <recommendedName>
        <fullName evidence="6">WAT1-related protein</fullName>
    </recommendedName>
</protein>
<dbReference type="GO" id="GO:0016020">
    <property type="term" value="C:membrane"/>
    <property type="evidence" value="ECO:0007669"/>
    <property type="project" value="UniProtKB-SubCell"/>
</dbReference>
<dbReference type="AlphaFoldDB" id="A0A445B5F0"/>
<dbReference type="EMBL" id="SDMP01000010">
    <property type="protein sequence ID" value="RYR33898.1"/>
    <property type="molecule type" value="Genomic_DNA"/>
</dbReference>
<evidence type="ECO:0000256" key="5">
    <source>
        <dbReference type="ARBA" id="ARBA00023136"/>
    </source>
</evidence>
<feature type="transmembrane region" description="Helical" evidence="6">
    <location>
        <begin position="68"/>
        <end position="90"/>
    </location>
</feature>